<keyword evidence="2" id="KW-1133">Transmembrane helix</keyword>
<feature type="transmembrane region" description="Helical" evidence="2">
    <location>
        <begin position="164"/>
        <end position="183"/>
    </location>
</feature>
<dbReference type="EMBL" id="BSOR01000038">
    <property type="protein sequence ID" value="GLR64761.1"/>
    <property type="molecule type" value="Genomic_DNA"/>
</dbReference>
<feature type="region of interest" description="Disordered" evidence="1">
    <location>
        <begin position="53"/>
        <end position="94"/>
    </location>
</feature>
<name>A0ABQ5ZX54_9GAMM</name>
<gene>
    <name evidence="4" type="ORF">GCM10007878_21990</name>
</gene>
<keyword evidence="5" id="KW-1185">Reference proteome</keyword>
<comment type="caution">
    <text evidence="4">The sequence shown here is derived from an EMBL/GenBank/DDBJ whole genome shotgun (WGS) entry which is preliminary data.</text>
</comment>
<evidence type="ECO:0000256" key="2">
    <source>
        <dbReference type="SAM" id="Phobius"/>
    </source>
</evidence>
<reference evidence="5" key="1">
    <citation type="journal article" date="2019" name="Int. J. Syst. Evol. Microbiol.">
        <title>The Global Catalogue of Microorganisms (GCM) 10K type strain sequencing project: providing services to taxonomists for standard genome sequencing and annotation.</title>
        <authorList>
            <consortium name="The Broad Institute Genomics Platform"/>
            <consortium name="The Broad Institute Genome Sequencing Center for Infectious Disease"/>
            <person name="Wu L."/>
            <person name="Ma J."/>
        </authorList>
    </citation>
    <scope>NUCLEOTIDE SEQUENCE [LARGE SCALE GENOMIC DNA]</scope>
    <source>
        <strain evidence="5">NBRC 100033</strain>
    </source>
</reference>
<dbReference type="InterPro" id="IPR011723">
    <property type="entry name" value="Znf/thioredoxin_put"/>
</dbReference>
<keyword evidence="2" id="KW-0472">Membrane</keyword>
<organism evidence="4 5">
    <name type="scientific">Marinospirillum insulare</name>
    <dbReference type="NCBI Taxonomy" id="217169"/>
    <lineage>
        <taxon>Bacteria</taxon>
        <taxon>Pseudomonadati</taxon>
        <taxon>Pseudomonadota</taxon>
        <taxon>Gammaproteobacteria</taxon>
        <taxon>Oceanospirillales</taxon>
        <taxon>Oceanospirillaceae</taxon>
        <taxon>Marinospirillum</taxon>
    </lineage>
</organism>
<evidence type="ECO:0000259" key="3">
    <source>
        <dbReference type="Pfam" id="PF13719"/>
    </source>
</evidence>
<evidence type="ECO:0000256" key="1">
    <source>
        <dbReference type="SAM" id="MobiDB-lite"/>
    </source>
</evidence>
<accession>A0ABQ5ZX54</accession>
<evidence type="ECO:0000313" key="5">
    <source>
        <dbReference type="Proteomes" id="UP001156682"/>
    </source>
</evidence>
<dbReference type="Proteomes" id="UP001156682">
    <property type="component" value="Unassembled WGS sequence"/>
</dbReference>
<protein>
    <recommendedName>
        <fullName evidence="3">Zinc finger/thioredoxin putative domain-containing protein</fullName>
    </recommendedName>
</protein>
<dbReference type="Pfam" id="PF13719">
    <property type="entry name" value="Zn_ribbon_5"/>
    <property type="match status" value="1"/>
</dbReference>
<dbReference type="NCBIfam" id="TIGR02098">
    <property type="entry name" value="MJ0042_CXXC"/>
    <property type="match status" value="1"/>
</dbReference>
<proteinExistence type="predicted"/>
<dbReference type="RefSeq" id="WP_027851338.1">
    <property type="nucleotide sequence ID" value="NZ_BSOR01000038.1"/>
</dbReference>
<sequence>MKTTNQPKLTQCPHCQSVFDLSEEEIQLALGAVRCGECMKIFNANYHLVEPLNNKTNPEQNSRSTSHSVTANPTIQDNSIPTLQEHPSSSDLQTQTDIQPEIDLHPEDELYPEIELETELVTSTTTESTESFQITTAFEDENEDEIENEEAEVPASGKPHKKPIIAGLFFVLIAVLVGGWWVANSTPPSHYNFTEVRLSPASDPKKMEIHFKLTNTSQQKMALPSLNIQLLNLSSQPISSEIIANSELKSTLNVLEAGSSELVTVSVNRPSTFVQSARIQEYLEDTKL</sequence>
<evidence type="ECO:0000313" key="4">
    <source>
        <dbReference type="EMBL" id="GLR64761.1"/>
    </source>
</evidence>
<feature type="domain" description="Zinc finger/thioredoxin putative" evidence="3">
    <location>
        <begin position="10"/>
        <end position="44"/>
    </location>
</feature>
<keyword evidence="2" id="KW-0812">Transmembrane</keyword>